<organism evidence="2 3">
    <name type="scientific">Jimgerdemannia flammicorona</name>
    <dbReference type="NCBI Taxonomy" id="994334"/>
    <lineage>
        <taxon>Eukaryota</taxon>
        <taxon>Fungi</taxon>
        <taxon>Fungi incertae sedis</taxon>
        <taxon>Mucoromycota</taxon>
        <taxon>Mucoromycotina</taxon>
        <taxon>Endogonomycetes</taxon>
        <taxon>Endogonales</taxon>
        <taxon>Endogonaceae</taxon>
        <taxon>Jimgerdemannia</taxon>
    </lineage>
</organism>
<name>A0A433QI88_9FUNG</name>
<sequence>MIEAHPSPDHFRQQHGYHPLSPTLEPTSSTSDCSVLASMDLGHSWNDSHTPAAPVFTPAPKPSNSRRARCDTTPDEMPTQGRAARELSDRIPRPHLRDFIEGVRGPTTGIVAPENSPVRSPRFDRRGSLWELPRRDQDVARLQGRDLDVPRGAGATSASQLLLTPAATASAPASHGVVVRHPTPSGGSSGVSRLPISSSSQGRIGFLDPPGGPHCDASISAEQMSAESNDHGAGFVVRSQAPQHRGSFEGLVAQRGYYSSKSPFEASYPARPASDASRDKKSRNSAFPNPSISQTHGRTSFPTTKKEFRAPPTSQGDSNPHKTTSRPPEPPTFGHEVPDTRQVSSKSSASTSLQSGQENVKAHRSTISSREANLKKQIISGAKTRSGLSTPSMPTSGMTQTGNAKTLTHAPWSNDKAECISSKSDAQSLLPPLNPQAAHSSAMFAAFNSVSAKGKIPVRAPAPVRDNGMSPQSVMEWITNYLPLAIEENPAIASNVRKLADYVQGLPKRQPLYSDSYERLTELSRPVAIRCLETWARSSRYPRGVIFDRLKAALIQGKEPDIQESTAVFPKCWKLSKDGSRWMEIGEEHDDGLAVLKGSSSSTTLTPQSSIVTGKRRREEEPSGVRPAYVASRKKIRTEDGHNDFDDVELENRFIGFFDYEFDADFSDSDGTSSDNVFLSNSSLHDLLSIPYDETEDDLTFSLSRFEQSGIVDYMFNLVHQACVRFIVRNQTNISYPEVVEFVIDAKRRDPDSHPTADLLGWDTKMLLEFIMAKVHHFAPGGDSRANCFLGPERHQPRRVLERFLQCRRNRAMDVWNRRRGTYADIDVYEVLGAAYYTVHLLGGDCAPILMVMKRFEEIKMDMAMGRSSIDPAVEDFYM</sequence>
<proteinExistence type="predicted"/>
<reference evidence="2 3" key="1">
    <citation type="journal article" date="2018" name="New Phytol.">
        <title>Phylogenomics of Endogonaceae and evolution of mycorrhizas within Mucoromycota.</title>
        <authorList>
            <person name="Chang Y."/>
            <person name="Desiro A."/>
            <person name="Na H."/>
            <person name="Sandor L."/>
            <person name="Lipzen A."/>
            <person name="Clum A."/>
            <person name="Barry K."/>
            <person name="Grigoriev I.V."/>
            <person name="Martin F.M."/>
            <person name="Stajich J.E."/>
            <person name="Smith M.E."/>
            <person name="Bonito G."/>
            <person name="Spatafora J.W."/>
        </authorList>
    </citation>
    <scope>NUCLEOTIDE SEQUENCE [LARGE SCALE GENOMIC DNA]</scope>
    <source>
        <strain evidence="2 3">AD002</strain>
    </source>
</reference>
<feature type="compositionally biased region" description="Low complexity" evidence="1">
    <location>
        <begin position="599"/>
        <end position="610"/>
    </location>
</feature>
<dbReference type="AlphaFoldDB" id="A0A433QI88"/>
<feature type="compositionally biased region" description="Low complexity" evidence="1">
    <location>
        <begin position="344"/>
        <end position="355"/>
    </location>
</feature>
<dbReference type="EMBL" id="RBNJ01005087">
    <property type="protein sequence ID" value="RUS29513.1"/>
    <property type="molecule type" value="Genomic_DNA"/>
</dbReference>
<feature type="region of interest" description="Disordered" evidence="1">
    <location>
        <begin position="1"/>
        <end position="32"/>
    </location>
</feature>
<feature type="region of interest" description="Disordered" evidence="1">
    <location>
        <begin position="262"/>
        <end position="409"/>
    </location>
</feature>
<evidence type="ECO:0000313" key="3">
    <source>
        <dbReference type="Proteomes" id="UP000274822"/>
    </source>
</evidence>
<feature type="compositionally biased region" description="Polar residues" evidence="1">
    <location>
        <begin position="312"/>
        <end position="326"/>
    </location>
</feature>
<keyword evidence="3" id="KW-1185">Reference proteome</keyword>
<accession>A0A433QI88</accession>
<feature type="region of interest" description="Disordered" evidence="1">
    <location>
        <begin position="597"/>
        <end position="627"/>
    </location>
</feature>
<dbReference type="Proteomes" id="UP000274822">
    <property type="component" value="Unassembled WGS sequence"/>
</dbReference>
<feature type="compositionally biased region" description="Polar residues" evidence="1">
    <location>
        <begin position="386"/>
        <end position="406"/>
    </location>
</feature>
<evidence type="ECO:0000256" key="1">
    <source>
        <dbReference type="SAM" id="MobiDB-lite"/>
    </source>
</evidence>
<comment type="caution">
    <text evidence="2">The sequence shown here is derived from an EMBL/GenBank/DDBJ whole genome shotgun (WGS) entry which is preliminary data.</text>
</comment>
<feature type="region of interest" description="Disordered" evidence="1">
    <location>
        <begin position="173"/>
        <end position="218"/>
    </location>
</feature>
<feature type="compositionally biased region" description="Polar residues" evidence="1">
    <location>
        <begin position="284"/>
        <end position="303"/>
    </location>
</feature>
<evidence type="ECO:0000313" key="2">
    <source>
        <dbReference type="EMBL" id="RUS29513.1"/>
    </source>
</evidence>
<protein>
    <submittedName>
        <fullName evidence="2">Uncharacterized protein</fullName>
    </submittedName>
</protein>
<feature type="compositionally biased region" description="Low complexity" evidence="1">
    <location>
        <begin position="19"/>
        <end position="31"/>
    </location>
</feature>
<feature type="region of interest" description="Disordered" evidence="1">
    <location>
        <begin position="49"/>
        <end position="85"/>
    </location>
</feature>
<gene>
    <name evidence="2" type="ORF">BC938DRAFT_480565</name>
</gene>
<feature type="compositionally biased region" description="Basic and acidic residues" evidence="1">
    <location>
        <begin position="1"/>
        <end position="12"/>
    </location>
</feature>